<protein>
    <recommendedName>
        <fullName evidence="3">DUF3800 domain-containing protein</fullName>
    </recommendedName>
</protein>
<dbReference type="Pfam" id="PF12686">
    <property type="entry name" value="DUF3800"/>
    <property type="match status" value="1"/>
</dbReference>
<proteinExistence type="predicted"/>
<organism evidence="1 2">
    <name type="scientific">Candidatus Roizmanbacteria bacterium CG10_big_fil_rev_8_21_14_0_10_39_6</name>
    <dbReference type="NCBI Taxonomy" id="1974853"/>
    <lineage>
        <taxon>Bacteria</taxon>
        <taxon>Candidatus Roizmaniibacteriota</taxon>
    </lineage>
</organism>
<feature type="non-terminal residue" evidence="1">
    <location>
        <position position="283"/>
    </location>
</feature>
<name>A0A2M8KT78_9BACT</name>
<reference evidence="2" key="1">
    <citation type="submission" date="2017-09" db="EMBL/GenBank/DDBJ databases">
        <title>Depth-based differentiation of microbial function through sediment-hosted aquifers and enrichment of novel symbionts in the deep terrestrial subsurface.</title>
        <authorList>
            <person name="Probst A.J."/>
            <person name="Ladd B."/>
            <person name="Jarett J.K."/>
            <person name="Geller-Mcgrath D.E."/>
            <person name="Sieber C.M.K."/>
            <person name="Emerson J.B."/>
            <person name="Anantharaman K."/>
            <person name="Thomas B.C."/>
            <person name="Malmstrom R."/>
            <person name="Stieglmeier M."/>
            <person name="Klingl A."/>
            <person name="Woyke T."/>
            <person name="Ryan C.M."/>
            <person name="Banfield J.F."/>
        </authorList>
    </citation>
    <scope>NUCLEOTIDE SEQUENCE [LARGE SCALE GENOMIC DNA]</scope>
</reference>
<accession>A0A2M8KT78</accession>
<gene>
    <name evidence="1" type="ORF">COU88_01165</name>
</gene>
<comment type="caution">
    <text evidence="1">The sequence shown here is derived from an EMBL/GenBank/DDBJ whole genome shotgun (WGS) entry which is preliminary data.</text>
</comment>
<dbReference type="AlphaFoldDB" id="A0A2M8KT78"/>
<evidence type="ECO:0008006" key="3">
    <source>
        <dbReference type="Google" id="ProtNLM"/>
    </source>
</evidence>
<evidence type="ECO:0000313" key="2">
    <source>
        <dbReference type="Proteomes" id="UP000229554"/>
    </source>
</evidence>
<dbReference type="EMBL" id="PFED01000047">
    <property type="protein sequence ID" value="PJE63132.1"/>
    <property type="molecule type" value="Genomic_DNA"/>
</dbReference>
<evidence type="ECO:0000313" key="1">
    <source>
        <dbReference type="EMBL" id="PJE63132.1"/>
    </source>
</evidence>
<dbReference type="InterPro" id="IPR024524">
    <property type="entry name" value="DUF3800"/>
</dbReference>
<sequence length="283" mass="32994">MLQGTENLYIDESGSGAIYEPPPKDYQYFNMAGVVVNDSSEAKLSHGLRKWKSKYLLNQFSTLHSVDLFEDFKTGYKKPSLSDFKKLYLAAVELVEVFLSVPYESRVFYINLHRLRNKLNLDKFISGKQNILKDVINKEYQGRFLQPISTILERFFSFHEKLIRMKNKPGYLCFESQREFDEQTIKTFHQTLITHNRTTTTYKYGKNLLGIHFDTKASLCGALELADFIAYGSTQHLRDKVNSKELTIHPTSLRILLELYLRVKKDRKIYLRDVTMDCVAELA</sequence>
<dbReference type="Proteomes" id="UP000229554">
    <property type="component" value="Unassembled WGS sequence"/>
</dbReference>